<dbReference type="CDD" id="cd00093">
    <property type="entry name" value="HTH_XRE"/>
    <property type="match status" value="1"/>
</dbReference>
<dbReference type="SMART" id="SM00530">
    <property type="entry name" value="HTH_XRE"/>
    <property type="match status" value="1"/>
</dbReference>
<sequence>MGLRLRGLRKDAGFTGRALADAIGWHFTRISKIENAVQAPSDLDIRVWCAACGAEDQVTDLIAQARTIQSMYMEFRHRTRSGMKQLMLSAQPLYEQTTRFRIYEHNAIPGILQTPDYVRAMLEFWFRFLDIQNDIDDAVSARMARATVLYQSSKTFAIVLEEAALYTRFGGTDTMTSQLDRLLTAASLPNVSLGIVPRTVDREVIGTAGFWIFDDKLVKLETPTASIEVSQPQEIALYVRMFETLRKPAVYGHGARDLIVNALDAM</sequence>
<dbReference type="InterPro" id="IPR010982">
    <property type="entry name" value="Lambda_DNA-bd_dom_sf"/>
</dbReference>
<reference evidence="2 3" key="1">
    <citation type="journal article" date="2019" name="Int. J. Syst. Evol. Microbiol.">
        <title>The Global Catalogue of Microorganisms (GCM) 10K type strain sequencing project: providing services to taxonomists for standard genome sequencing and annotation.</title>
        <authorList>
            <consortium name="The Broad Institute Genomics Platform"/>
            <consortium name="The Broad Institute Genome Sequencing Center for Infectious Disease"/>
            <person name="Wu L."/>
            <person name="Ma J."/>
        </authorList>
    </citation>
    <scope>NUCLEOTIDE SEQUENCE [LARGE SCALE GENOMIC DNA]</scope>
    <source>
        <strain evidence="2 3">JCM 14306</strain>
    </source>
</reference>
<dbReference type="Pfam" id="PF19054">
    <property type="entry name" value="DUF5753"/>
    <property type="match status" value="1"/>
</dbReference>
<evidence type="ECO:0000313" key="2">
    <source>
        <dbReference type="EMBL" id="GAA1622624.1"/>
    </source>
</evidence>
<keyword evidence="3" id="KW-1185">Reference proteome</keyword>
<dbReference type="InterPro" id="IPR001387">
    <property type="entry name" value="Cro/C1-type_HTH"/>
</dbReference>
<dbReference type="PROSITE" id="PS50943">
    <property type="entry name" value="HTH_CROC1"/>
    <property type="match status" value="1"/>
</dbReference>
<gene>
    <name evidence="2" type="ORF">GCM10009744_07390</name>
</gene>
<name>A0ABN2EYV4_9ACTN</name>
<dbReference type="RefSeq" id="WP_344108664.1">
    <property type="nucleotide sequence ID" value="NZ_BAAANE010000002.1"/>
</dbReference>
<protein>
    <submittedName>
        <fullName evidence="2">Helix-turn-helix transcriptional regulator</fullName>
    </submittedName>
</protein>
<accession>A0ABN2EYV4</accession>
<dbReference type="SUPFAM" id="SSF47413">
    <property type="entry name" value="lambda repressor-like DNA-binding domains"/>
    <property type="match status" value="1"/>
</dbReference>
<organism evidence="2 3">
    <name type="scientific">Kribbella alba</name>
    <dbReference type="NCBI Taxonomy" id="190197"/>
    <lineage>
        <taxon>Bacteria</taxon>
        <taxon>Bacillati</taxon>
        <taxon>Actinomycetota</taxon>
        <taxon>Actinomycetes</taxon>
        <taxon>Propionibacteriales</taxon>
        <taxon>Kribbellaceae</taxon>
        <taxon>Kribbella</taxon>
    </lineage>
</organism>
<comment type="caution">
    <text evidence="2">The sequence shown here is derived from an EMBL/GenBank/DDBJ whole genome shotgun (WGS) entry which is preliminary data.</text>
</comment>
<dbReference type="Proteomes" id="UP001501319">
    <property type="component" value="Unassembled WGS sequence"/>
</dbReference>
<dbReference type="Gene3D" id="1.10.260.40">
    <property type="entry name" value="lambda repressor-like DNA-binding domains"/>
    <property type="match status" value="1"/>
</dbReference>
<feature type="domain" description="HTH cro/C1-type" evidence="1">
    <location>
        <begin position="5"/>
        <end position="61"/>
    </location>
</feature>
<proteinExistence type="predicted"/>
<dbReference type="EMBL" id="BAAANE010000002">
    <property type="protein sequence ID" value="GAA1622624.1"/>
    <property type="molecule type" value="Genomic_DNA"/>
</dbReference>
<dbReference type="InterPro" id="IPR043917">
    <property type="entry name" value="DUF5753"/>
</dbReference>
<evidence type="ECO:0000259" key="1">
    <source>
        <dbReference type="PROSITE" id="PS50943"/>
    </source>
</evidence>
<evidence type="ECO:0000313" key="3">
    <source>
        <dbReference type="Proteomes" id="UP001501319"/>
    </source>
</evidence>
<dbReference type="Pfam" id="PF13560">
    <property type="entry name" value="HTH_31"/>
    <property type="match status" value="1"/>
</dbReference>